<reference evidence="1" key="1">
    <citation type="submission" date="2020-11" db="EMBL/GenBank/DDBJ databases">
        <authorList>
            <consortium name="DOE Joint Genome Institute"/>
            <person name="Ahrendt S."/>
            <person name="Riley R."/>
            <person name="Andreopoulos W."/>
            <person name="Labutti K."/>
            <person name="Pangilinan J."/>
            <person name="Ruiz-Duenas F.J."/>
            <person name="Barrasa J.M."/>
            <person name="Sanchez-Garcia M."/>
            <person name="Camarero S."/>
            <person name="Miyauchi S."/>
            <person name="Serrano A."/>
            <person name="Linde D."/>
            <person name="Babiker R."/>
            <person name="Drula E."/>
            <person name="Ayuso-Fernandez I."/>
            <person name="Pacheco R."/>
            <person name="Padilla G."/>
            <person name="Ferreira P."/>
            <person name="Barriuso J."/>
            <person name="Kellner H."/>
            <person name="Castanera R."/>
            <person name="Alfaro M."/>
            <person name="Ramirez L."/>
            <person name="Pisabarro A.G."/>
            <person name="Kuo A."/>
            <person name="Tritt A."/>
            <person name="Lipzen A."/>
            <person name="He G."/>
            <person name="Yan M."/>
            <person name="Ng V."/>
            <person name="Cullen D."/>
            <person name="Martin F."/>
            <person name="Rosso M.-N."/>
            <person name="Henrissat B."/>
            <person name="Hibbett D."/>
            <person name="Martinez A.T."/>
            <person name="Grigoriev I.V."/>
        </authorList>
    </citation>
    <scope>NUCLEOTIDE SEQUENCE</scope>
    <source>
        <strain evidence="1">CIRM-BRFM 674</strain>
    </source>
</reference>
<protein>
    <submittedName>
        <fullName evidence="1">Uncharacterized protein</fullName>
    </submittedName>
</protein>
<dbReference type="OrthoDB" id="3365698at2759"/>
<sequence length="350" mass="40256">MFLFSNKEQKLPQLHVLSLTRPESHLHYHDRRNLYFDATSRQAALNLHPTSINDLSLTRIMLISVANFDWSNLSRLTMTAIPRSDCFQALRMAPRLAHCAFMSVPAEYSENVRTFPIPQAILVHTNIQYFSIHDIGPRRDLTIFRALSCPSLKTLVLRIEDAPPEISLVIQFLERSRCSLEKLSLHSELALFESNITSLYTARSLMKLQHLHITVEDLELESTWEREPISCNIFVHLAIFSTSGGQKQPLYFPCLRSLHLNISSFGGNWAMVADIFGTRTTHNAIERHRHALESLVLTLSPDLLHPTIDEESLQNVLWLRDSENVKLTIHDGREDMIAHAVEKYELESRW</sequence>
<dbReference type="Proteomes" id="UP000807469">
    <property type="component" value="Unassembled WGS sequence"/>
</dbReference>
<keyword evidence="2" id="KW-1185">Reference proteome</keyword>
<evidence type="ECO:0000313" key="1">
    <source>
        <dbReference type="EMBL" id="KAF9480621.1"/>
    </source>
</evidence>
<comment type="caution">
    <text evidence="1">The sequence shown here is derived from an EMBL/GenBank/DDBJ whole genome shotgun (WGS) entry which is preliminary data.</text>
</comment>
<organism evidence="1 2">
    <name type="scientific">Pholiota conissans</name>
    <dbReference type="NCBI Taxonomy" id="109636"/>
    <lineage>
        <taxon>Eukaryota</taxon>
        <taxon>Fungi</taxon>
        <taxon>Dikarya</taxon>
        <taxon>Basidiomycota</taxon>
        <taxon>Agaricomycotina</taxon>
        <taxon>Agaricomycetes</taxon>
        <taxon>Agaricomycetidae</taxon>
        <taxon>Agaricales</taxon>
        <taxon>Agaricineae</taxon>
        <taxon>Strophariaceae</taxon>
        <taxon>Pholiota</taxon>
    </lineage>
</organism>
<dbReference type="AlphaFoldDB" id="A0A9P6CUJ6"/>
<evidence type="ECO:0000313" key="2">
    <source>
        <dbReference type="Proteomes" id="UP000807469"/>
    </source>
</evidence>
<gene>
    <name evidence="1" type="ORF">BDN70DRAFT_978498</name>
</gene>
<name>A0A9P6CUJ6_9AGAR</name>
<accession>A0A9P6CUJ6</accession>
<proteinExistence type="predicted"/>
<dbReference type="EMBL" id="MU155191">
    <property type="protein sequence ID" value="KAF9480621.1"/>
    <property type="molecule type" value="Genomic_DNA"/>
</dbReference>